<sequence>MKRLGWTLYFLLVAYFIFLIRQDIIDNLELRKEKLRVEEKVAAEGKFALDLKGRLNRLKGDDLIEELARTRLGLIKKGETAYKVIMTNEQMTNYK</sequence>
<evidence type="ECO:0000313" key="3">
    <source>
        <dbReference type="Proteomes" id="UP000808761"/>
    </source>
</evidence>
<protein>
    <submittedName>
        <fullName evidence="2">Septum formation initiator family protein</fullName>
    </submittedName>
</protein>
<feature type="transmembrane region" description="Helical" evidence="1">
    <location>
        <begin position="6"/>
        <end position="24"/>
    </location>
</feature>
<dbReference type="EMBL" id="JACRKR010000078">
    <property type="protein sequence ID" value="MBI5078690.1"/>
    <property type="molecule type" value="Genomic_DNA"/>
</dbReference>
<dbReference type="InterPro" id="IPR007060">
    <property type="entry name" value="FtsL/DivIC"/>
</dbReference>
<evidence type="ECO:0000313" key="2">
    <source>
        <dbReference type="EMBL" id="MBI5078690.1"/>
    </source>
</evidence>
<proteinExistence type="predicted"/>
<name>A0A9D6UN54_UNCSA</name>
<reference evidence="2" key="1">
    <citation type="submission" date="2020-07" db="EMBL/GenBank/DDBJ databases">
        <title>Huge and variable diversity of episymbiotic CPR bacteria and DPANN archaea in groundwater ecosystems.</title>
        <authorList>
            <person name="He C.Y."/>
            <person name="Keren R."/>
            <person name="Whittaker M."/>
            <person name="Farag I.F."/>
            <person name="Doudna J."/>
            <person name="Cate J.H.D."/>
            <person name="Banfield J.F."/>
        </authorList>
    </citation>
    <scope>NUCLEOTIDE SEQUENCE</scope>
    <source>
        <strain evidence="2">NC_groundwater_1860_Pr3_B-0.1um_51_7</strain>
    </source>
</reference>
<evidence type="ECO:0000256" key="1">
    <source>
        <dbReference type="SAM" id="Phobius"/>
    </source>
</evidence>
<dbReference type="Proteomes" id="UP000808761">
    <property type="component" value="Unassembled WGS sequence"/>
</dbReference>
<comment type="caution">
    <text evidence="2">The sequence shown here is derived from an EMBL/GenBank/DDBJ whole genome shotgun (WGS) entry which is preliminary data.</text>
</comment>
<gene>
    <name evidence="2" type="ORF">HZB08_01535</name>
</gene>
<dbReference type="AlphaFoldDB" id="A0A9D6UN54"/>
<organism evidence="2 3">
    <name type="scientific">Candidatus Saganbacteria bacterium</name>
    <dbReference type="NCBI Taxonomy" id="2575572"/>
    <lineage>
        <taxon>Bacteria</taxon>
        <taxon>Bacillati</taxon>
        <taxon>Saganbacteria</taxon>
    </lineage>
</organism>
<dbReference type="Pfam" id="PF04977">
    <property type="entry name" value="DivIC"/>
    <property type="match status" value="1"/>
</dbReference>
<keyword evidence="1" id="KW-0472">Membrane</keyword>
<keyword evidence="1" id="KW-0812">Transmembrane</keyword>
<accession>A0A9D6UN54</accession>
<keyword evidence="1" id="KW-1133">Transmembrane helix</keyword>